<dbReference type="EMBL" id="DYZF01000033">
    <property type="protein sequence ID" value="HJE50616.1"/>
    <property type="molecule type" value="Genomic_DNA"/>
</dbReference>
<comment type="caution">
    <text evidence="1">The sequence shown here is derived from an EMBL/GenBank/DDBJ whole genome shotgun (WGS) entry which is preliminary data.</text>
</comment>
<dbReference type="GO" id="GO:0008817">
    <property type="term" value="F:corrinoid adenosyltransferase activity"/>
    <property type="evidence" value="ECO:0007669"/>
    <property type="project" value="UniProtKB-EC"/>
</dbReference>
<sequence>MTTHVQDAAVSTKQLRLRPVLAVHTGDGKGKTTAAMGMALRSWAQGWDIGIYQFVKSAKWKTGEQEAFAALPARGALTWEKMGTGWSWSRAHTATDPAEAARDGWARIKEGLAAERHRFWLLDEFTYPMEWGWVDVDDVISALRSRPGTQHVVITGRRADQRLIDAADLVTEMVPIKHPLDGGQRGQAGIEW</sequence>
<keyword evidence="1" id="KW-0808">Transferase</keyword>
<dbReference type="PIRSF" id="PIRSF015617">
    <property type="entry name" value="Adensltrnsf_CobA"/>
    <property type="match status" value="1"/>
</dbReference>
<reference evidence="1" key="2">
    <citation type="submission" date="2021-09" db="EMBL/GenBank/DDBJ databases">
        <authorList>
            <person name="Gilroy R."/>
        </authorList>
    </citation>
    <scope>NUCLEOTIDE SEQUENCE</scope>
    <source>
        <strain evidence="1">ChiGjej3B3-7470</strain>
    </source>
</reference>
<dbReference type="AlphaFoldDB" id="A0A921JQ35"/>
<dbReference type="GO" id="GO:0005524">
    <property type="term" value="F:ATP binding"/>
    <property type="evidence" value="ECO:0007669"/>
    <property type="project" value="InterPro"/>
</dbReference>
<dbReference type="SUPFAM" id="SSF52540">
    <property type="entry name" value="P-loop containing nucleoside triphosphate hydrolases"/>
    <property type="match status" value="1"/>
</dbReference>
<evidence type="ECO:0000313" key="2">
    <source>
        <dbReference type="Proteomes" id="UP000712713"/>
    </source>
</evidence>
<dbReference type="NCBIfam" id="NF004637">
    <property type="entry name" value="PRK05986.1"/>
    <property type="match status" value="1"/>
</dbReference>
<dbReference type="CDD" id="cd00561">
    <property type="entry name" value="CobA_ACA"/>
    <property type="match status" value="1"/>
</dbReference>
<dbReference type="EC" id="2.5.1.17" evidence="1"/>
<dbReference type="PANTHER" id="PTHR46638:SF1">
    <property type="entry name" value="CORRINOID ADENOSYLTRANSFERASE"/>
    <property type="match status" value="1"/>
</dbReference>
<dbReference type="Gene3D" id="3.40.50.300">
    <property type="entry name" value="P-loop containing nucleotide triphosphate hydrolases"/>
    <property type="match status" value="1"/>
</dbReference>
<dbReference type="Proteomes" id="UP000712713">
    <property type="component" value="Unassembled WGS sequence"/>
</dbReference>
<dbReference type="Pfam" id="PF02572">
    <property type="entry name" value="CobA_CobO_BtuR"/>
    <property type="match status" value="1"/>
</dbReference>
<name>A0A921JQ35_9ACTN</name>
<protein>
    <submittedName>
        <fullName evidence="1">Cob(I)yrinic acid a,c-diamide adenosyltransferase</fullName>
        <ecNumber evidence="1">2.5.1.17</ecNumber>
    </submittedName>
</protein>
<proteinExistence type="predicted"/>
<dbReference type="GO" id="GO:0009236">
    <property type="term" value="P:cobalamin biosynthetic process"/>
    <property type="evidence" value="ECO:0007669"/>
    <property type="project" value="InterPro"/>
</dbReference>
<reference evidence="1" key="1">
    <citation type="journal article" date="2021" name="PeerJ">
        <title>Extensive microbial diversity within the chicken gut microbiome revealed by metagenomics and culture.</title>
        <authorList>
            <person name="Gilroy R."/>
            <person name="Ravi A."/>
            <person name="Getino M."/>
            <person name="Pursley I."/>
            <person name="Horton D.L."/>
            <person name="Alikhan N.F."/>
            <person name="Baker D."/>
            <person name="Gharbi K."/>
            <person name="Hall N."/>
            <person name="Watson M."/>
            <person name="Adriaenssens E.M."/>
            <person name="Foster-Nyarko E."/>
            <person name="Jarju S."/>
            <person name="Secka A."/>
            <person name="Antonio M."/>
            <person name="Oren A."/>
            <person name="Chaudhuri R.R."/>
            <person name="La Ragione R."/>
            <person name="Hildebrand F."/>
            <person name="Pallen M.J."/>
        </authorList>
    </citation>
    <scope>NUCLEOTIDE SEQUENCE</scope>
    <source>
        <strain evidence="1">ChiGjej3B3-7470</strain>
    </source>
</reference>
<evidence type="ECO:0000313" key="1">
    <source>
        <dbReference type="EMBL" id="HJE50616.1"/>
    </source>
</evidence>
<accession>A0A921JQ35</accession>
<organism evidence="1 2">
    <name type="scientific">Tessaracoccus flavescens</name>
    <dbReference type="NCBI Taxonomy" id="399497"/>
    <lineage>
        <taxon>Bacteria</taxon>
        <taxon>Bacillati</taxon>
        <taxon>Actinomycetota</taxon>
        <taxon>Actinomycetes</taxon>
        <taxon>Propionibacteriales</taxon>
        <taxon>Propionibacteriaceae</taxon>
        <taxon>Tessaracoccus</taxon>
    </lineage>
</organism>
<gene>
    <name evidence="1" type="primary">cobO</name>
    <name evidence="1" type="ORF">K8V15_01315</name>
</gene>
<dbReference type="PANTHER" id="PTHR46638">
    <property type="entry name" value="CORRINOID ADENOSYLTRANSFERASE"/>
    <property type="match status" value="1"/>
</dbReference>
<dbReference type="NCBIfam" id="TIGR00708">
    <property type="entry name" value="cobA"/>
    <property type="match status" value="1"/>
</dbReference>
<dbReference type="InterPro" id="IPR003724">
    <property type="entry name" value="CblAdoTrfase_CobA"/>
</dbReference>
<dbReference type="InterPro" id="IPR027417">
    <property type="entry name" value="P-loop_NTPase"/>
</dbReference>